<dbReference type="GO" id="GO:0051082">
    <property type="term" value="F:unfolded protein binding"/>
    <property type="evidence" value="ECO:0007669"/>
    <property type="project" value="TreeGrafter"/>
</dbReference>
<comment type="similarity">
    <text evidence="2">Belongs to the CpxP/Spy family.</text>
</comment>
<dbReference type="EMBL" id="CP114588">
    <property type="protein sequence ID" value="WBA08808.1"/>
    <property type="molecule type" value="Genomic_DNA"/>
</dbReference>
<keyword evidence="4" id="KW-0574">Periplasm</keyword>
<keyword evidence="3 6" id="KW-0732">Signal</keyword>
<dbReference type="CDD" id="cd09916">
    <property type="entry name" value="CpxP_like"/>
    <property type="match status" value="1"/>
</dbReference>
<gene>
    <name evidence="7" type="ORF">N8M53_00835</name>
</gene>
<name>A0AA47LQZ9_9GAMM</name>
<evidence type="ECO:0000256" key="3">
    <source>
        <dbReference type="ARBA" id="ARBA00022729"/>
    </source>
</evidence>
<reference evidence="7" key="1">
    <citation type="submission" date="2022-09" db="EMBL/GenBank/DDBJ databases">
        <authorList>
            <person name="Li Z.-J."/>
        </authorList>
    </citation>
    <scope>NUCLEOTIDE SEQUENCE</scope>
    <source>
        <strain evidence="7">TGB11</strain>
    </source>
</reference>
<evidence type="ECO:0000256" key="6">
    <source>
        <dbReference type="SAM" id="SignalP"/>
    </source>
</evidence>
<feature type="compositionally biased region" description="Low complexity" evidence="5">
    <location>
        <begin position="142"/>
        <end position="151"/>
    </location>
</feature>
<dbReference type="PANTHER" id="PTHR38102:SF1">
    <property type="entry name" value="PERIPLASMIC CHAPERONE SPY"/>
    <property type="match status" value="1"/>
</dbReference>
<protein>
    <submittedName>
        <fullName evidence="7">Spy/CpxP family protein refolding chaperone</fullName>
    </submittedName>
</protein>
<evidence type="ECO:0000256" key="4">
    <source>
        <dbReference type="ARBA" id="ARBA00022764"/>
    </source>
</evidence>
<dbReference type="Pfam" id="PF07813">
    <property type="entry name" value="LTXXQ"/>
    <property type="match status" value="1"/>
</dbReference>
<feature type="signal peptide" evidence="6">
    <location>
        <begin position="1"/>
        <end position="20"/>
    </location>
</feature>
<dbReference type="GO" id="GO:0030288">
    <property type="term" value="C:outer membrane-bounded periplasmic space"/>
    <property type="evidence" value="ECO:0007669"/>
    <property type="project" value="TreeGrafter"/>
</dbReference>
<dbReference type="Proteomes" id="UP001164748">
    <property type="component" value="Chromosome"/>
</dbReference>
<evidence type="ECO:0000313" key="8">
    <source>
        <dbReference type="Proteomes" id="UP001164748"/>
    </source>
</evidence>
<sequence length="151" mass="17125">MMKRLTIGLALAAVTLPTLAAPHFGGGMDRGMWRDLNLTAEQKTQLEALRDDYRAQRQQARGDFHTNMHTLLTQETFDEAAVRDLLSSQSQPNLESRLAHARHQHAMLQVLTPEQQSAFFDTMMEKRDQRGHGHRGKGGHHQSGQKGDCWR</sequence>
<dbReference type="RefSeq" id="WP_269579156.1">
    <property type="nucleotide sequence ID" value="NZ_CP114588.1"/>
</dbReference>
<dbReference type="Gene3D" id="1.20.120.1490">
    <property type="match status" value="1"/>
</dbReference>
<dbReference type="AlphaFoldDB" id="A0AA47LQZ9"/>
<dbReference type="InterPro" id="IPR012899">
    <property type="entry name" value="LTXXQ"/>
</dbReference>
<evidence type="ECO:0000313" key="7">
    <source>
        <dbReference type="EMBL" id="WBA08808.1"/>
    </source>
</evidence>
<organism evidence="7 8">
    <name type="scientific">Salinivibrio kushneri</name>
    <dbReference type="NCBI Taxonomy" id="1908198"/>
    <lineage>
        <taxon>Bacteria</taxon>
        <taxon>Pseudomonadati</taxon>
        <taxon>Pseudomonadota</taxon>
        <taxon>Gammaproteobacteria</taxon>
        <taxon>Vibrionales</taxon>
        <taxon>Vibrionaceae</taxon>
        <taxon>Salinivibrio</taxon>
    </lineage>
</organism>
<feature type="region of interest" description="Disordered" evidence="5">
    <location>
        <begin position="127"/>
        <end position="151"/>
    </location>
</feature>
<evidence type="ECO:0000256" key="1">
    <source>
        <dbReference type="ARBA" id="ARBA00004418"/>
    </source>
</evidence>
<dbReference type="InterPro" id="IPR052211">
    <property type="entry name" value="Cpx_auxiliary_protein"/>
</dbReference>
<comment type="subcellular location">
    <subcellularLocation>
        <location evidence="1">Periplasm</location>
    </subcellularLocation>
</comment>
<evidence type="ECO:0000256" key="2">
    <source>
        <dbReference type="ARBA" id="ARBA00008441"/>
    </source>
</evidence>
<accession>A0AA47LQZ9</accession>
<proteinExistence type="inferred from homology"/>
<dbReference type="PANTHER" id="PTHR38102">
    <property type="entry name" value="PERIPLASMIC CHAPERONE SPY"/>
    <property type="match status" value="1"/>
</dbReference>
<feature type="chain" id="PRO_5041394556" evidence="6">
    <location>
        <begin position="21"/>
        <end position="151"/>
    </location>
</feature>
<evidence type="ECO:0000256" key="5">
    <source>
        <dbReference type="SAM" id="MobiDB-lite"/>
    </source>
</evidence>